<evidence type="ECO:0000313" key="1">
    <source>
        <dbReference type="EMBL" id="CAB3234144.1"/>
    </source>
</evidence>
<protein>
    <submittedName>
        <fullName evidence="1">Uncharacterized protein</fullName>
    </submittedName>
</protein>
<dbReference type="AlphaFoldDB" id="A0A8S0ZM35"/>
<accession>A0A8S0ZM35</accession>
<sequence length="84" mass="9747">MLNCPFTKVNNGYELRQHAIDKTRPVWFDGLMVNCSARRCSYKYARRPVSLRDAADRLADDRERDAALRAHHATLRSSLDDLRV</sequence>
<name>A0A8S0ZM35_ARCPL</name>
<organism evidence="1 2">
    <name type="scientific">Arctia plantaginis</name>
    <name type="common">Wood tiger moth</name>
    <name type="synonym">Phalaena plantaginis</name>
    <dbReference type="NCBI Taxonomy" id="874455"/>
    <lineage>
        <taxon>Eukaryota</taxon>
        <taxon>Metazoa</taxon>
        <taxon>Ecdysozoa</taxon>
        <taxon>Arthropoda</taxon>
        <taxon>Hexapoda</taxon>
        <taxon>Insecta</taxon>
        <taxon>Pterygota</taxon>
        <taxon>Neoptera</taxon>
        <taxon>Endopterygota</taxon>
        <taxon>Lepidoptera</taxon>
        <taxon>Glossata</taxon>
        <taxon>Ditrysia</taxon>
        <taxon>Noctuoidea</taxon>
        <taxon>Erebidae</taxon>
        <taxon>Arctiinae</taxon>
        <taxon>Arctia</taxon>
    </lineage>
</organism>
<comment type="caution">
    <text evidence="1">The sequence shown here is derived from an EMBL/GenBank/DDBJ whole genome shotgun (WGS) entry which is preliminary data.</text>
</comment>
<proteinExistence type="predicted"/>
<evidence type="ECO:0000313" key="2">
    <source>
        <dbReference type="Proteomes" id="UP000494256"/>
    </source>
</evidence>
<dbReference type="EMBL" id="CADEBD010000294">
    <property type="protein sequence ID" value="CAB3234144.1"/>
    <property type="molecule type" value="Genomic_DNA"/>
</dbReference>
<dbReference type="Proteomes" id="UP000494256">
    <property type="component" value="Unassembled WGS sequence"/>
</dbReference>
<reference evidence="1 2" key="1">
    <citation type="submission" date="2020-04" db="EMBL/GenBank/DDBJ databases">
        <authorList>
            <person name="Wallbank WR R."/>
            <person name="Pardo Diaz C."/>
            <person name="Kozak K."/>
            <person name="Martin S."/>
            <person name="Jiggins C."/>
            <person name="Moest M."/>
            <person name="Warren A I."/>
            <person name="Byers J.R.P. K."/>
            <person name="Montejo-Kovacevich G."/>
            <person name="Yen C E."/>
        </authorList>
    </citation>
    <scope>NUCLEOTIDE SEQUENCE [LARGE SCALE GENOMIC DNA]</scope>
</reference>
<gene>
    <name evidence="1" type="ORF">APLA_LOCUS6444</name>
</gene>
<dbReference type="OrthoDB" id="5976022at2759"/>